<comment type="caution">
    <text evidence="2">The sequence shown here is derived from an EMBL/GenBank/DDBJ whole genome shotgun (WGS) entry which is preliminary data.</text>
</comment>
<evidence type="ECO:0000313" key="3">
    <source>
        <dbReference type="Proteomes" id="UP000215335"/>
    </source>
</evidence>
<dbReference type="AlphaFoldDB" id="A0A232EED8"/>
<sequence length="135" mass="15459">MATTAERGTGWTEARRYYTVRLLEVSLSQRSTPKSEHSFSRNVGRSLKKRSRSFRERRNVGGSPEQHVQLVNRSGALLFLFNKNPSPVSSEMSIDRLSSAFVAFAKKCALKIDFSEIERCYFFVYKNPNPVSNKM</sequence>
<evidence type="ECO:0000313" key="2">
    <source>
        <dbReference type="EMBL" id="OXU16713.1"/>
    </source>
</evidence>
<feature type="region of interest" description="Disordered" evidence="1">
    <location>
        <begin position="28"/>
        <end position="66"/>
    </location>
</feature>
<proteinExistence type="predicted"/>
<dbReference type="Proteomes" id="UP000215335">
    <property type="component" value="Unassembled WGS sequence"/>
</dbReference>
<organism evidence="2 3">
    <name type="scientific">Trichomalopsis sarcophagae</name>
    <dbReference type="NCBI Taxonomy" id="543379"/>
    <lineage>
        <taxon>Eukaryota</taxon>
        <taxon>Metazoa</taxon>
        <taxon>Ecdysozoa</taxon>
        <taxon>Arthropoda</taxon>
        <taxon>Hexapoda</taxon>
        <taxon>Insecta</taxon>
        <taxon>Pterygota</taxon>
        <taxon>Neoptera</taxon>
        <taxon>Endopterygota</taxon>
        <taxon>Hymenoptera</taxon>
        <taxon>Apocrita</taxon>
        <taxon>Proctotrupomorpha</taxon>
        <taxon>Chalcidoidea</taxon>
        <taxon>Pteromalidae</taxon>
        <taxon>Pteromalinae</taxon>
        <taxon>Trichomalopsis</taxon>
    </lineage>
</organism>
<evidence type="ECO:0000256" key="1">
    <source>
        <dbReference type="SAM" id="MobiDB-lite"/>
    </source>
</evidence>
<gene>
    <name evidence="2" type="ORF">TSAR_014558</name>
</gene>
<dbReference type="EMBL" id="NNAY01005375">
    <property type="protein sequence ID" value="OXU16713.1"/>
    <property type="molecule type" value="Genomic_DNA"/>
</dbReference>
<keyword evidence="3" id="KW-1185">Reference proteome</keyword>
<accession>A0A232EED8</accession>
<name>A0A232EED8_9HYME</name>
<reference evidence="2 3" key="1">
    <citation type="journal article" date="2017" name="Curr. Biol.">
        <title>The Evolution of Venom by Co-option of Single-Copy Genes.</title>
        <authorList>
            <person name="Martinson E.O."/>
            <person name="Mrinalini"/>
            <person name="Kelkar Y.D."/>
            <person name="Chang C.H."/>
            <person name="Werren J.H."/>
        </authorList>
    </citation>
    <scope>NUCLEOTIDE SEQUENCE [LARGE SCALE GENOMIC DNA]</scope>
    <source>
        <strain evidence="2 3">Alberta</strain>
        <tissue evidence="2">Whole body</tissue>
    </source>
</reference>
<protein>
    <submittedName>
        <fullName evidence="2">Uncharacterized protein</fullName>
    </submittedName>
</protein>